<sequence length="65" mass="7283">MMGSSAVRWLHTRRDPGEPLLGAGGGVPRTASRMPVRRYVWRTRCAGTGRLMRMRRTAMAKPTGR</sequence>
<accession>F2DSB3</accession>
<reference evidence="2" key="1">
    <citation type="journal article" date="2011" name="Plant Physiol.">
        <title>Comprehensive sequence analysis of 24,783 barley full-length cDNAs derived from 12 clone libraries.</title>
        <authorList>
            <person name="Matsumoto T."/>
            <person name="Tanaka T."/>
            <person name="Sakai H."/>
            <person name="Amano N."/>
            <person name="Kanamori H."/>
            <person name="Kurita K."/>
            <person name="Kikuta A."/>
            <person name="Kamiya K."/>
            <person name="Yamamoto M."/>
            <person name="Ikawa H."/>
            <person name="Fujii N."/>
            <person name="Hori K."/>
            <person name="Itoh T."/>
            <person name="Sato K."/>
        </authorList>
    </citation>
    <scope>NUCLEOTIDE SEQUENCE</scope>
    <source>
        <tissue evidence="2">Shoot and root</tissue>
    </source>
</reference>
<protein>
    <submittedName>
        <fullName evidence="2">Predicted protein</fullName>
    </submittedName>
</protein>
<feature type="region of interest" description="Disordered" evidence="1">
    <location>
        <begin position="1"/>
        <end position="29"/>
    </location>
</feature>
<organism evidence="2">
    <name type="scientific">Hordeum vulgare subsp. vulgare</name>
    <name type="common">Domesticated barley</name>
    <dbReference type="NCBI Taxonomy" id="112509"/>
    <lineage>
        <taxon>Eukaryota</taxon>
        <taxon>Viridiplantae</taxon>
        <taxon>Streptophyta</taxon>
        <taxon>Embryophyta</taxon>
        <taxon>Tracheophyta</taxon>
        <taxon>Spermatophyta</taxon>
        <taxon>Magnoliopsida</taxon>
        <taxon>Liliopsida</taxon>
        <taxon>Poales</taxon>
        <taxon>Poaceae</taxon>
        <taxon>BOP clade</taxon>
        <taxon>Pooideae</taxon>
        <taxon>Triticodae</taxon>
        <taxon>Triticeae</taxon>
        <taxon>Hordeinae</taxon>
        <taxon>Hordeum</taxon>
    </lineage>
</organism>
<proteinExistence type="evidence at transcript level"/>
<evidence type="ECO:0000313" key="2">
    <source>
        <dbReference type="EMBL" id="BAJ97984.1"/>
    </source>
</evidence>
<name>F2DSB3_HORVV</name>
<dbReference type="EMBL" id="AK366781">
    <property type="protein sequence ID" value="BAJ97984.1"/>
    <property type="molecule type" value="mRNA"/>
</dbReference>
<dbReference type="AlphaFoldDB" id="F2DSB3"/>
<evidence type="ECO:0000256" key="1">
    <source>
        <dbReference type="SAM" id="MobiDB-lite"/>
    </source>
</evidence>